<dbReference type="Proteomes" id="UP000033858">
    <property type="component" value="Unassembled WGS sequence"/>
</dbReference>
<dbReference type="AlphaFoldDB" id="A0A0G0UHY3"/>
<keyword evidence="2" id="KW-1133">Transmembrane helix</keyword>
<accession>A0A0G0UHY3</accession>
<gene>
    <name evidence="3" type="ORF">UU32_C0008G0010</name>
</gene>
<name>A0A0G0UHY3_9BACT</name>
<evidence type="ECO:0000313" key="4">
    <source>
        <dbReference type="Proteomes" id="UP000033858"/>
    </source>
</evidence>
<keyword evidence="2" id="KW-0472">Membrane</keyword>
<evidence type="ECO:0000256" key="1">
    <source>
        <dbReference type="SAM" id="Coils"/>
    </source>
</evidence>
<comment type="caution">
    <text evidence="3">The sequence shown here is derived from an EMBL/GenBank/DDBJ whole genome shotgun (WGS) entry which is preliminary data.</text>
</comment>
<evidence type="ECO:0008006" key="5">
    <source>
        <dbReference type="Google" id="ProtNLM"/>
    </source>
</evidence>
<evidence type="ECO:0000313" key="3">
    <source>
        <dbReference type="EMBL" id="KKR87096.1"/>
    </source>
</evidence>
<dbReference type="EMBL" id="LCAE01000008">
    <property type="protein sequence ID" value="KKR87096.1"/>
    <property type="molecule type" value="Genomic_DNA"/>
</dbReference>
<keyword evidence="1" id="KW-0175">Coiled coil</keyword>
<proteinExistence type="predicted"/>
<feature type="coiled-coil region" evidence="1">
    <location>
        <begin position="465"/>
        <end position="492"/>
    </location>
</feature>
<organism evidence="3 4">
    <name type="scientific">Candidatus Woesebacteria bacterium GW2011_GWB1_41_10</name>
    <dbReference type="NCBI Taxonomy" id="1618577"/>
    <lineage>
        <taxon>Bacteria</taxon>
        <taxon>Candidatus Woeseibacteriota</taxon>
    </lineage>
</organism>
<feature type="transmembrane region" description="Helical" evidence="2">
    <location>
        <begin position="298"/>
        <end position="317"/>
    </location>
</feature>
<reference evidence="3 4" key="1">
    <citation type="journal article" date="2015" name="Nature">
        <title>rRNA introns, odd ribosomes, and small enigmatic genomes across a large radiation of phyla.</title>
        <authorList>
            <person name="Brown C.T."/>
            <person name="Hug L.A."/>
            <person name="Thomas B.C."/>
            <person name="Sharon I."/>
            <person name="Castelle C.J."/>
            <person name="Singh A."/>
            <person name="Wilkins M.J."/>
            <person name="Williams K.H."/>
            <person name="Banfield J.F."/>
        </authorList>
    </citation>
    <scope>NUCLEOTIDE SEQUENCE [LARGE SCALE GENOMIC DNA]</scope>
</reference>
<keyword evidence="2" id="KW-0812">Transmembrane</keyword>
<evidence type="ECO:0000256" key="2">
    <source>
        <dbReference type="SAM" id="Phobius"/>
    </source>
</evidence>
<sequence>MLDFLNKKENFPEAYWAITLEPGFVQAGIWYVKEGKTELLVTSPATPWSEEEDLTESVDTTLSSCVQKLSEELEEPTKTVFGVSSSWVTGGEIKEDNLNLIKKICAELSLTPSGFVVLPEAISHYFKFLEGIPLNAVILGLREDEIELSVFKMGNLVGTTQVARSVSVTDDVVEGLSRFDGVSPLPSRIIIYDGKSGELDEAKNMLSGEGWEGSEKVKFLHTPKIEVLEVEKKVLAVSLAGATEIAGVSQIGVEEEKTPALVDNLGFVIQKEVPLPVKLPKSLKLPEFPKLPKIKLPLVFIVLGAVLLGFFAFWWFYPKATVAIYVSPKSFEEELEVAFGSEQMVATTVSSEKTKNTSGVKLVGEKAKGTVQIRNGTAGVVNLSPGTILSSAGDLKFSLETTASVSAALSPGSPGTTTIQITSGSIGAEYNLAKDETFKVGNYPKAEVDGVATDNFSGGTSREISAVSEDDREKLREELEAELTENAKKELSGKATNDQMFIPELVSLDEKEMLFSHKVGDEADNLKLTLSMDARGVIIDKKQLADSVREKIKDQIPEGFVLRDTQISYGFEFIEEDSNGNFLYKVLAKVNFLPEIREGEIIRKISGRLPAVVEDYLTSIPGFTRAEIRLNPHFPGRFGTLPRVGKHITIEIASE</sequence>
<protein>
    <recommendedName>
        <fullName evidence="5">Baseplate protein J-like domain-containing protein</fullName>
    </recommendedName>
</protein>